<comment type="caution">
    <text evidence="2">The sequence shown here is derived from an EMBL/GenBank/DDBJ whole genome shotgun (WGS) entry which is preliminary data.</text>
</comment>
<accession>A0A0R2D036</accession>
<dbReference type="EMBL" id="AYZR01000008">
    <property type="protein sequence ID" value="KRM93526.1"/>
    <property type="molecule type" value="Genomic_DNA"/>
</dbReference>
<keyword evidence="1" id="KW-0472">Membrane</keyword>
<evidence type="ECO:0000256" key="1">
    <source>
        <dbReference type="SAM" id="Phobius"/>
    </source>
</evidence>
<dbReference type="Gene3D" id="3.90.20.10">
    <property type="match status" value="1"/>
</dbReference>
<sequence>MVSKMDNPNGLHIVSDDKFKTSPLPTVDHYTQTIDNEEKYNNGNGGGNMEDYVTHRELQSELEKQDLKVKNQFTETNSKINELEIKMNSRFNKIDARFDNINDKFDSLPEKIENIVMKNNQERDKEQKETRRYLWGTIFIGTVSMIISIIALF</sequence>
<evidence type="ECO:0000313" key="3">
    <source>
        <dbReference type="Proteomes" id="UP000051256"/>
    </source>
</evidence>
<keyword evidence="1" id="KW-1133">Transmembrane helix</keyword>
<dbReference type="STRING" id="1423802.FC56_GL000238"/>
<dbReference type="PATRIC" id="fig|1423802.4.peg.240"/>
<dbReference type="AlphaFoldDB" id="A0A0R2D036"/>
<reference evidence="2 3" key="1">
    <citation type="journal article" date="2015" name="Genome Announc.">
        <title>Expanding the biotechnology potential of lactobacilli through comparative genomics of 213 strains and associated genera.</title>
        <authorList>
            <person name="Sun Z."/>
            <person name="Harris H.M."/>
            <person name="McCann A."/>
            <person name="Guo C."/>
            <person name="Argimon S."/>
            <person name="Zhang W."/>
            <person name="Yang X."/>
            <person name="Jeffery I.B."/>
            <person name="Cooney J.C."/>
            <person name="Kagawa T.F."/>
            <person name="Liu W."/>
            <person name="Song Y."/>
            <person name="Salvetti E."/>
            <person name="Wrobel A."/>
            <person name="Rasinkangas P."/>
            <person name="Parkhill J."/>
            <person name="Rea M.C."/>
            <person name="O'Sullivan O."/>
            <person name="Ritari J."/>
            <person name="Douillard F.P."/>
            <person name="Paul Ross R."/>
            <person name="Yang R."/>
            <person name="Briner A.E."/>
            <person name="Felis G.E."/>
            <person name="de Vos W.M."/>
            <person name="Barrangou R."/>
            <person name="Klaenhammer T.R."/>
            <person name="Caufield P.W."/>
            <person name="Cui Y."/>
            <person name="Zhang H."/>
            <person name="O'Toole P.W."/>
        </authorList>
    </citation>
    <scope>NUCLEOTIDE SEQUENCE [LARGE SCALE GENOMIC DNA]</scope>
    <source>
        <strain evidence="2 3">DSM 24302</strain>
    </source>
</reference>
<name>A0A0R2D036_9LACO</name>
<organism evidence="2 3">
    <name type="scientific">Lentilactobacillus senioris DSM 24302 = JCM 17472</name>
    <dbReference type="NCBI Taxonomy" id="1423802"/>
    <lineage>
        <taxon>Bacteria</taxon>
        <taxon>Bacillati</taxon>
        <taxon>Bacillota</taxon>
        <taxon>Bacilli</taxon>
        <taxon>Lactobacillales</taxon>
        <taxon>Lactobacillaceae</taxon>
        <taxon>Lentilactobacillus</taxon>
    </lineage>
</organism>
<protein>
    <submittedName>
        <fullName evidence="2">Uncharacterized protein</fullName>
    </submittedName>
</protein>
<evidence type="ECO:0000313" key="2">
    <source>
        <dbReference type="EMBL" id="KRM93526.1"/>
    </source>
</evidence>
<dbReference type="Proteomes" id="UP000051256">
    <property type="component" value="Unassembled WGS sequence"/>
</dbReference>
<feature type="transmembrane region" description="Helical" evidence="1">
    <location>
        <begin position="133"/>
        <end position="152"/>
    </location>
</feature>
<keyword evidence="3" id="KW-1185">Reference proteome</keyword>
<proteinExistence type="predicted"/>
<keyword evidence="1" id="KW-0812">Transmembrane</keyword>
<gene>
    <name evidence="2" type="ORF">FC56_GL000238</name>
</gene>